<reference evidence="1" key="1">
    <citation type="submission" date="2014-11" db="EMBL/GenBank/DDBJ databases">
        <authorList>
            <person name="Amaro Gonzalez C."/>
        </authorList>
    </citation>
    <scope>NUCLEOTIDE SEQUENCE</scope>
</reference>
<reference evidence="1" key="2">
    <citation type="journal article" date="2015" name="Fish Shellfish Immunol.">
        <title>Early steps in the European eel (Anguilla anguilla)-Vibrio vulnificus interaction in the gills: Role of the RtxA13 toxin.</title>
        <authorList>
            <person name="Callol A."/>
            <person name="Pajuelo D."/>
            <person name="Ebbesson L."/>
            <person name="Teles M."/>
            <person name="MacKenzie S."/>
            <person name="Amaro C."/>
        </authorList>
    </citation>
    <scope>NUCLEOTIDE SEQUENCE</scope>
</reference>
<evidence type="ECO:0000313" key="1">
    <source>
        <dbReference type="EMBL" id="JAI08478.1"/>
    </source>
</evidence>
<sequence length="40" mass="4626">MFHVIRSNMLSPSNCSFKIICTFTWFGTITIKHLFTSKTS</sequence>
<accession>A0A0E9Y0G4</accession>
<dbReference type="AlphaFoldDB" id="A0A0E9Y0G4"/>
<name>A0A0E9Y0G4_ANGAN</name>
<proteinExistence type="predicted"/>
<protein>
    <submittedName>
        <fullName evidence="1">Uncharacterized protein</fullName>
    </submittedName>
</protein>
<dbReference type="EMBL" id="GBXM01000100">
    <property type="protein sequence ID" value="JAI08478.1"/>
    <property type="molecule type" value="Transcribed_RNA"/>
</dbReference>
<organism evidence="1">
    <name type="scientific">Anguilla anguilla</name>
    <name type="common">European freshwater eel</name>
    <name type="synonym">Muraena anguilla</name>
    <dbReference type="NCBI Taxonomy" id="7936"/>
    <lineage>
        <taxon>Eukaryota</taxon>
        <taxon>Metazoa</taxon>
        <taxon>Chordata</taxon>
        <taxon>Craniata</taxon>
        <taxon>Vertebrata</taxon>
        <taxon>Euteleostomi</taxon>
        <taxon>Actinopterygii</taxon>
        <taxon>Neopterygii</taxon>
        <taxon>Teleostei</taxon>
        <taxon>Anguilliformes</taxon>
        <taxon>Anguillidae</taxon>
        <taxon>Anguilla</taxon>
    </lineage>
</organism>